<dbReference type="AlphaFoldDB" id="A0A923MX58"/>
<evidence type="ECO:0000313" key="8">
    <source>
        <dbReference type="Proteomes" id="UP000608513"/>
    </source>
</evidence>
<evidence type="ECO:0000313" key="7">
    <source>
        <dbReference type="EMBL" id="MBC5785347.1"/>
    </source>
</evidence>
<dbReference type="RefSeq" id="WP_187078097.1">
    <property type="nucleotide sequence ID" value="NZ_JACORT010000010.1"/>
</dbReference>
<feature type="transmembrane region" description="Helical" evidence="5">
    <location>
        <begin position="349"/>
        <end position="369"/>
    </location>
</feature>
<feature type="transmembrane region" description="Helical" evidence="5">
    <location>
        <begin position="193"/>
        <end position="211"/>
    </location>
</feature>
<name>A0A923MX58_9BURK</name>
<gene>
    <name evidence="7" type="ORF">H8N03_20540</name>
</gene>
<feature type="transmembrane region" description="Helical" evidence="5">
    <location>
        <begin position="319"/>
        <end position="337"/>
    </location>
</feature>
<reference evidence="7" key="1">
    <citation type="submission" date="2020-08" db="EMBL/GenBank/DDBJ databases">
        <title>Ramlibacter sp. USB13 16S ribosomal RNA gene genome sequencing and assembly.</title>
        <authorList>
            <person name="Kang M."/>
        </authorList>
    </citation>
    <scope>NUCLEOTIDE SEQUENCE</scope>
    <source>
        <strain evidence="7">USB13</strain>
    </source>
</reference>
<keyword evidence="3 5" id="KW-1133">Transmembrane helix</keyword>
<feature type="domain" description="O-antigen ligase-related" evidence="6">
    <location>
        <begin position="176"/>
        <end position="332"/>
    </location>
</feature>
<evidence type="ECO:0000256" key="2">
    <source>
        <dbReference type="ARBA" id="ARBA00022692"/>
    </source>
</evidence>
<accession>A0A923MX58</accession>
<evidence type="ECO:0000256" key="5">
    <source>
        <dbReference type="SAM" id="Phobius"/>
    </source>
</evidence>
<evidence type="ECO:0000256" key="4">
    <source>
        <dbReference type="ARBA" id="ARBA00023136"/>
    </source>
</evidence>
<proteinExistence type="predicted"/>
<dbReference type="GO" id="GO:0016874">
    <property type="term" value="F:ligase activity"/>
    <property type="evidence" value="ECO:0007669"/>
    <property type="project" value="UniProtKB-KW"/>
</dbReference>
<organism evidence="7 8">
    <name type="scientific">Ramlibacter cellulosilyticus</name>
    <dbReference type="NCBI Taxonomy" id="2764187"/>
    <lineage>
        <taxon>Bacteria</taxon>
        <taxon>Pseudomonadati</taxon>
        <taxon>Pseudomonadota</taxon>
        <taxon>Betaproteobacteria</taxon>
        <taxon>Burkholderiales</taxon>
        <taxon>Comamonadaceae</taxon>
        <taxon>Ramlibacter</taxon>
    </lineage>
</organism>
<feature type="transmembrane region" description="Helical" evidence="5">
    <location>
        <begin position="6"/>
        <end position="35"/>
    </location>
</feature>
<protein>
    <submittedName>
        <fullName evidence="7">O-antigen ligase family protein</fullName>
    </submittedName>
</protein>
<keyword evidence="2 5" id="KW-0812">Transmembrane</keyword>
<feature type="transmembrane region" description="Helical" evidence="5">
    <location>
        <begin position="108"/>
        <end position="131"/>
    </location>
</feature>
<dbReference type="PANTHER" id="PTHR37422:SF13">
    <property type="entry name" value="LIPOPOLYSACCHARIDE BIOSYNTHESIS PROTEIN PA4999-RELATED"/>
    <property type="match status" value="1"/>
</dbReference>
<evidence type="ECO:0000256" key="1">
    <source>
        <dbReference type="ARBA" id="ARBA00004141"/>
    </source>
</evidence>
<keyword evidence="8" id="KW-1185">Reference proteome</keyword>
<feature type="transmembrane region" description="Helical" evidence="5">
    <location>
        <begin position="218"/>
        <end position="236"/>
    </location>
</feature>
<dbReference type="GO" id="GO:0016020">
    <property type="term" value="C:membrane"/>
    <property type="evidence" value="ECO:0007669"/>
    <property type="project" value="UniProtKB-SubCell"/>
</dbReference>
<feature type="transmembrane region" description="Helical" evidence="5">
    <location>
        <begin position="51"/>
        <end position="71"/>
    </location>
</feature>
<dbReference type="Pfam" id="PF04932">
    <property type="entry name" value="Wzy_C"/>
    <property type="match status" value="1"/>
</dbReference>
<keyword evidence="4 5" id="KW-0472">Membrane</keyword>
<keyword evidence="7" id="KW-0436">Ligase</keyword>
<dbReference type="EMBL" id="JACORT010000010">
    <property type="protein sequence ID" value="MBC5785347.1"/>
    <property type="molecule type" value="Genomic_DNA"/>
</dbReference>
<dbReference type="PANTHER" id="PTHR37422">
    <property type="entry name" value="TEICHURONIC ACID BIOSYNTHESIS PROTEIN TUAE"/>
    <property type="match status" value="1"/>
</dbReference>
<dbReference type="InterPro" id="IPR007016">
    <property type="entry name" value="O-antigen_ligase-rel_domated"/>
</dbReference>
<feature type="transmembrane region" description="Helical" evidence="5">
    <location>
        <begin position="143"/>
        <end position="162"/>
    </location>
</feature>
<sequence>MAIARWLLVVAVVALMVSPPLTNTCEFLVVLLVLFSRDLRQRLWATLRQPMALAALAFFLVLAIAITYSAAPAHEGLVALGSWRKLLFLPIAMSLFDEPAAKRQMAAGLVAAASLLAVVSFVSFGLDIRFFPNDFAGIVARNHGTQGMLFAAAAFAAACLATEPRAGRWRAALLAAAAFLALNVVVVGQARSGYLVLLACMALFAWNSAWFGRTGTAGKLAATAAAVLLTAGALVASPQSRDRVQEALNEALNYDTHTTVTSMGMRPIFWINTVSLIEQRPVFGWGTASFEHVYLTTIVGRTGVAATPAADPHNQFMKIAAEQGVVGLAVFLALLAASLRQPASAPWRLLGLGVLASWCLTSMASSHFSTFAEGTFLYMWVGAMLAREREGAPAG</sequence>
<comment type="subcellular location">
    <subcellularLocation>
        <location evidence="1">Membrane</location>
        <topology evidence="1">Multi-pass membrane protein</topology>
    </subcellularLocation>
</comment>
<comment type="caution">
    <text evidence="7">The sequence shown here is derived from an EMBL/GenBank/DDBJ whole genome shotgun (WGS) entry which is preliminary data.</text>
</comment>
<dbReference type="Proteomes" id="UP000608513">
    <property type="component" value="Unassembled WGS sequence"/>
</dbReference>
<evidence type="ECO:0000259" key="6">
    <source>
        <dbReference type="Pfam" id="PF04932"/>
    </source>
</evidence>
<dbReference type="InterPro" id="IPR051533">
    <property type="entry name" value="WaaL-like"/>
</dbReference>
<feature type="transmembrane region" description="Helical" evidence="5">
    <location>
        <begin position="169"/>
        <end position="187"/>
    </location>
</feature>
<evidence type="ECO:0000256" key="3">
    <source>
        <dbReference type="ARBA" id="ARBA00022989"/>
    </source>
</evidence>